<feature type="region of interest" description="Disordered" evidence="7">
    <location>
        <begin position="478"/>
        <end position="516"/>
    </location>
</feature>
<keyword evidence="3 8" id="KW-0812">Transmembrane</keyword>
<evidence type="ECO:0000256" key="4">
    <source>
        <dbReference type="ARBA" id="ARBA00022989"/>
    </source>
</evidence>
<dbReference type="InterPro" id="IPR027417">
    <property type="entry name" value="P-loop_NTPase"/>
</dbReference>
<dbReference type="GO" id="GO:0005886">
    <property type="term" value="C:plasma membrane"/>
    <property type="evidence" value="ECO:0007669"/>
    <property type="project" value="UniProtKB-SubCell"/>
</dbReference>
<dbReference type="InterPro" id="IPR002586">
    <property type="entry name" value="CobQ/CobB/MinD/ParA_Nub-bd_dom"/>
</dbReference>
<dbReference type="Pfam" id="PF01656">
    <property type="entry name" value="CbiA"/>
    <property type="match status" value="1"/>
</dbReference>
<dbReference type="STRING" id="375.BKD09_RS08080"/>
<comment type="subcellular location">
    <subcellularLocation>
        <location evidence="1">Cell membrane</location>
        <topology evidence="1">Multi-pass membrane protein</topology>
    </subcellularLocation>
</comment>
<keyword evidence="5 8" id="KW-0472">Membrane</keyword>
<feature type="coiled-coil region" evidence="6">
    <location>
        <begin position="381"/>
        <end position="415"/>
    </location>
</feature>
<dbReference type="Proteomes" id="UP000030377">
    <property type="component" value="Unassembled WGS sequence"/>
</dbReference>
<dbReference type="SUPFAM" id="SSF52540">
    <property type="entry name" value="P-loop containing nucleoside triphosphate hydrolases"/>
    <property type="match status" value="1"/>
</dbReference>
<keyword evidence="6" id="KW-0175">Coiled coil</keyword>
<gene>
    <name evidence="11" type="ORF">MA20_06085</name>
</gene>
<comment type="caution">
    <text evidence="11">The sequence shown here is derived from an EMBL/GenBank/DDBJ whole genome shotgun (WGS) entry which is preliminary data.</text>
</comment>
<evidence type="ECO:0000256" key="3">
    <source>
        <dbReference type="ARBA" id="ARBA00022692"/>
    </source>
</evidence>
<dbReference type="GO" id="GO:0004713">
    <property type="term" value="F:protein tyrosine kinase activity"/>
    <property type="evidence" value="ECO:0007669"/>
    <property type="project" value="TreeGrafter"/>
</dbReference>
<feature type="transmembrane region" description="Helical" evidence="8">
    <location>
        <begin position="450"/>
        <end position="469"/>
    </location>
</feature>
<sequence length="792" mass="84944">MLDYNQPIDRAGPEAPQQKSQAGFNVLELVNLLWRRKIAIAAAALLGATLAVTVGKSVTPRYTATAQLYVDPRELQLVDRELTPRAQDVSGMAMVVESQARLITSNSVLLQVIQQANLDKDPEFGGGGDARSLMSSLLGLIGLQPRAPSAAETKEVQLAALDALNRHITVRKTEKSFIVDIEVWSTDPAKAAMLANTLTSAYLAESRNSQASAARRATNDLSGRLKELRERLRSAETALATYKAQNNFVGTQDALISDQQLSASNQRLSAARAATMDAQARLDQIEASRRTAADAGANSEALQSPTIANLRAQYADARKKYAELAGELGPRHPALRQTEKQVEDLKRTINEEIDRFAQSAKNDLTRARDFEASLNRALEAQKRQSVQLSQAAVRLRELEREADASRDVYQSFLKRSRETEEQETLNTSAARVIGEATVPQRRSFPPAMSMFAMIGFIFGALAAASWFVAAELLSAGATAPAAPTPARRERTPAPRAPRAPEVSRTPEIAQPQPAPRAPEVVQSLPELAAPSLQPEMDETTLIGKPLIARLQEADVIHTLGAILATGGGADLTRLGWPTLRPGFPLTTLLNAWRDMRTAVARRAGGKAMPVIALVGAGETTGRSVTALNFALAAARDGARVLMIDADHQAHSLSSKVSRPGKSEPSRLGWLSIGSKAAREIKTVNGISVLPAADGDAGKATEAMRKAIEQARAAGGYDLVILDGPVTPLGAASRKLLDDADALVAVLPTSLDINDGLEEILNTLGRAERKLVGVVLDELTPATQARQRGRQYA</sequence>
<proteinExistence type="predicted"/>
<evidence type="ECO:0000313" key="11">
    <source>
        <dbReference type="EMBL" id="KGT80971.1"/>
    </source>
</evidence>
<name>A0A0A3Y6G6_BRAJP</name>
<accession>A0A0A3Y6G6</accession>
<dbReference type="PANTHER" id="PTHR32309">
    <property type="entry name" value="TYROSINE-PROTEIN KINASE"/>
    <property type="match status" value="1"/>
</dbReference>
<keyword evidence="2" id="KW-1003">Cell membrane</keyword>
<dbReference type="EMBL" id="JRPN01000003">
    <property type="protein sequence ID" value="KGT80971.1"/>
    <property type="molecule type" value="Genomic_DNA"/>
</dbReference>
<dbReference type="AlphaFoldDB" id="A0A0A3Y6G6"/>
<dbReference type="Gene3D" id="3.40.50.300">
    <property type="entry name" value="P-loop containing nucleotide triphosphate hydrolases"/>
    <property type="match status" value="1"/>
</dbReference>
<evidence type="ECO:0000259" key="10">
    <source>
        <dbReference type="Pfam" id="PF02706"/>
    </source>
</evidence>
<dbReference type="InterPro" id="IPR003856">
    <property type="entry name" value="LPS_length_determ_N"/>
</dbReference>
<dbReference type="RefSeq" id="WP_028157886.1">
    <property type="nucleotide sequence ID" value="NZ_JANUDC010000001.1"/>
</dbReference>
<evidence type="ECO:0000256" key="1">
    <source>
        <dbReference type="ARBA" id="ARBA00004651"/>
    </source>
</evidence>
<evidence type="ECO:0000256" key="2">
    <source>
        <dbReference type="ARBA" id="ARBA00022475"/>
    </source>
</evidence>
<evidence type="ECO:0000259" key="9">
    <source>
        <dbReference type="Pfam" id="PF01656"/>
    </source>
</evidence>
<evidence type="ECO:0008006" key="13">
    <source>
        <dbReference type="Google" id="ProtNLM"/>
    </source>
</evidence>
<protein>
    <recommendedName>
        <fullName evidence="13">Polysaccharide chain length determinant N-terminal domain-containing protein</fullName>
    </recommendedName>
</protein>
<evidence type="ECO:0000313" key="12">
    <source>
        <dbReference type="Proteomes" id="UP000030377"/>
    </source>
</evidence>
<reference evidence="11 12" key="1">
    <citation type="submission" date="2014-09" db="EMBL/GenBank/DDBJ databases">
        <title>Draft genome of Bradyrhizobium japonicum Is-34.</title>
        <authorList>
            <person name="Tsurumaru H."/>
            <person name="Yamakawa T."/>
            <person name="Hashimoto S."/>
            <person name="Okizaki K."/>
            <person name="Kanesaki Y."/>
            <person name="Yoshikawa H."/>
            <person name="Yajima S."/>
        </authorList>
    </citation>
    <scope>NUCLEOTIDE SEQUENCE [LARGE SCALE GENOMIC DNA]</scope>
    <source>
        <strain evidence="11 12">Is-34</strain>
    </source>
</reference>
<dbReference type="Pfam" id="PF02706">
    <property type="entry name" value="Wzz"/>
    <property type="match status" value="1"/>
</dbReference>
<feature type="coiled-coil region" evidence="6">
    <location>
        <begin position="307"/>
        <end position="355"/>
    </location>
</feature>
<evidence type="ECO:0000256" key="8">
    <source>
        <dbReference type="SAM" id="Phobius"/>
    </source>
</evidence>
<dbReference type="PANTHER" id="PTHR32309:SF13">
    <property type="entry name" value="FERRIC ENTEROBACTIN TRANSPORT PROTEIN FEPE"/>
    <property type="match status" value="1"/>
</dbReference>
<feature type="coiled-coil region" evidence="6">
    <location>
        <begin position="211"/>
        <end position="245"/>
    </location>
</feature>
<evidence type="ECO:0000256" key="6">
    <source>
        <dbReference type="SAM" id="Coils"/>
    </source>
</evidence>
<evidence type="ECO:0000256" key="7">
    <source>
        <dbReference type="SAM" id="MobiDB-lite"/>
    </source>
</evidence>
<evidence type="ECO:0000256" key="5">
    <source>
        <dbReference type="ARBA" id="ARBA00023136"/>
    </source>
</evidence>
<dbReference type="InterPro" id="IPR050445">
    <property type="entry name" value="Bact_polysacc_biosynth/exp"/>
</dbReference>
<organism evidence="11 12">
    <name type="scientific">Bradyrhizobium japonicum</name>
    <dbReference type="NCBI Taxonomy" id="375"/>
    <lineage>
        <taxon>Bacteria</taxon>
        <taxon>Pseudomonadati</taxon>
        <taxon>Pseudomonadota</taxon>
        <taxon>Alphaproteobacteria</taxon>
        <taxon>Hyphomicrobiales</taxon>
        <taxon>Nitrobacteraceae</taxon>
        <taxon>Bradyrhizobium</taxon>
    </lineage>
</organism>
<feature type="domain" description="Polysaccharide chain length determinant N-terminal" evidence="10">
    <location>
        <begin position="24"/>
        <end position="115"/>
    </location>
</feature>
<feature type="domain" description="CobQ/CobB/MinD/ParA nucleotide binding" evidence="9">
    <location>
        <begin position="612"/>
        <end position="776"/>
    </location>
</feature>
<keyword evidence="4 8" id="KW-1133">Transmembrane helix</keyword>